<name>A0ABT7U6H8_9BACE</name>
<comment type="caution">
    <text evidence="2">The sequence shown here is derived from an EMBL/GenBank/DDBJ whole genome shotgun (WGS) entry which is preliminary data.</text>
</comment>
<reference evidence="3" key="2">
    <citation type="submission" date="2023-07" db="EMBL/GenBank/DDBJ databases">
        <title>Identification and characterization of horizontal gene transfer across gut microbiota members of farm animals based on homology search.</title>
        <authorList>
            <person name="Schwarzerova J."/>
            <person name="Nykrynova M."/>
            <person name="Jureckova K."/>
            <person name="Cejkova D."/>
            <person name="Rychlik I."/>
        </authorList>
    </citation>
    <scope>NUCLEOTIDE SEQUENCE [LARGE SCALE GENOMIC DNA]</scope>
    <source>
        <strain evidence="3">ET4</strain>
    </source>
</reference>
<evidence type="ECO:0000256" key="1">
    <source>
        <dbReference type="SAM" id="Phobius"/>
    </source>
</evidence>
<sequence length="86" mass="9676">MKATRETNGNKSLPNLPLHKFLGVAARFILAALCTSLYGGSLWVWFIGSWLVWNFLAGVVRFLWGCLVFLLAFVSLVAFMVWVLIL</sequence>
<dbReference type="EMBL" id="JAUDCF010000022">
    <property type="protein sequence ID" value="MDM8146125.1"/>
    <property type="molecule type" value="Genomic_DNA"/>
</dbReference>
<accession>A0ABT7U6H8</accession>
<protein>
    <recommendedName>
        <fullName evidence="4">Transmembrane protein</fullName>
    </recommendedName>
</protein>
<evidence type="ECO:0008006" key="4">
    <source>
        <dbReference type="Google" id="ProtNLM"/>
    </source>
</evidence>
<keyword evidence="1" id="KW-0472">Membrane</keyword>
<reference evidence="2 3" key="1">
    <citation type="submission" date="2023-06" db="EMBL/GenBank/DDBJ databases">
        <authorList>
            <person name="Zeman M."/>
            <person name="Kubasova T."/>
            <person name="Jahodarova E."/>
            <person name="Nykrynova M."/>
            <person name="Rychlik I."/>
        </authorList>
    </citation>
    <scope>NUCLEOTIDE SEQUENCE [LARGE SCALE GENOMIC DNA]</scope>
    <source>
        <strain evidence="2 3">ET4</strain>
    </source>
</reference>
<evidence type="ECO:0000313" key="3">
    <source>
        <dbReference type="Proteomes" id="UP001228403"/>
    </source>
</evidence>
<gene>
    <name evidence="2" type="ORF">QUW02_09365</name>
</gene>
<feature type="transmembrane region" description="Helical" evidence="1">
    <location>
        <begin position="62"/>
        <end position="85"/>
    </location>
</feature>
<proteinExistence type="predicted"/>
<keyword evidence="1" id="KW-1133">Transmembrane helix</keyword>
<dbReference type="Proteomes" id="UP001228403">
    <property type="component" value="Unassembled WGS sequence"/>
</dbReference>
<keyword evidence="1" id="KW-0812">Transmembrane</keyword>
<feature type="transmembrane region" description="Helical" evidence="1">
    <location>
        <begin position="21"/>
        <end position="47"/>
    </location>
</feature>
<evidence type="ECO:0000313" key="2">
    <source>
        <dbReference type="EMBL" id="MDM8146125.1"/>
    </source>
</evidence>
<keyword evidence="3" id="KW-1185">Reference proteome</keyword>
<organism evidence="2 3">
    <name type="scientific">Bacteroides eggerthii</name>
    <dbReference type="NCBI Taxonomy" id="28111"/>
    <lineage>
        <taxon>Bacteria</taxon>
        <taxon>Pseudomonadati</taxon>
        <taxon>Bacteroidota</taxon>
        <taxon>Bacteroidia</taxon>
        <taxon>Bacteroidales</taxon>
        <taxon>Bacteroidaceae</taxon>
        <taxon>Bacteroides</taxon>
    </lineage>
</organism>